<dbReference type="EMBL" id="JYDO01000015">
    <property type="protein sequence ID" value="KRZ78025.1"/>
    <property type="molecule type" value="Genomic_DNA"/>
</dbReference>
<sequence>MRRGDAHWSRRILSNYSTKAEQALQTVATVLAGDAGDVSARPNWEPRPGSPSFDELEEQQSHRCRCTFFILTDFRRKMKNK</sequence>
<protein>
    <submittedName>
        <fullName evidence="2">Uncharacterized protein</fullName>
    </submittedName>
</protein>
<reference evidence="2 3" key="1">
    <citation type="submission" date="2015-01" db="EMBL/GenBank/DDBJ databases">
        <title>Evolution of Trichinella species and genotypes.</title>
        <authorList>
            <person name="Korhonen P.K."/>
            <person name="Edoardo P."/>
            <person name="Giuseppe L.R."/>
            <person name="Gasser R.B."/>
        </authorList>
    </citation>
    <scope>NUCLEOTIDE SEQUENCE [LARGE SCALE GENOMIC DNA]</scope>
    <source>
        <strain evidence="2">ISS1980</strain>
    </source>
</reference>
<proteinExistence type="predicted"/>
<dbReference type="Proteomes" id="UP000054843">
    <property type="component" value="Unassembled WGS sequence"/>
</dbReference>
<accession>A0A0V1N224</accession>
<gene>
    <name evidence="2" type="ORF">T10_7414</name>
</gene>
<name>A0A0V1N224_9BILA</name>
<dbReference type="AlphaFoldDB" id="A0A0V1N224"/>
<keyword evidence="3" id="KW-1185">Reference proteome</keyword>
<evidence type="ECO:0000313" key="3">
    <source>
        <dbReference type="Proteomes" id="UP000054843"/>
    </source>
</evidence>
<evidence type="ECO:0000256" key="1">
    <source>
        <dbReference type="SAM" id="MobiDB-lite"/>
    </source>
</evidence>
<feature type="region of interest" description="Disordered" evidence="1">
    <location>
        <begin position="36"/>
        <end position="56"/>
    </location>
</feature>
<organism evidence="2 3">
    <name type="scientific">Trichinella papuae</name>
    <dbReference type="NCBI Taxonomy" id="268474"/>
    <lineage>
        <taxon>Eukaryota</taxon>
        <taxon>Metazoa</taxon>
        <taxon>Ecdysozoa</taxon>
        <taxon>Nematoda</taxon>
        <taxon>Enoplea</taxon>
        <taxon>Dorylaimia</taxon>
        <taxon>Trichinellida</taxon>
        <taxon>Trichinellidae</taxon>
        <taxon>Trichinella</taxon>
    </lineage>
</organism>
<comment type="caution">
    <text evidence="2">The sequence shown here is derived from an EMBL/GenBank/DDBJ whole genome shotgun (WGS) entry which is preliminary data.</text>
</comment>
<evidence type="ECO:0000313" key="2">
    <source>
        <dbReference type="EMBL" id="KRZ78025.1"/>
    </source>
</evidence>